<dbReference type="Proteomes" id="UP000544222">
    <property type="component" value="Unassembled WGS sequence"/>
</dbReference>
<organism evidence="4 5">
    <name type="scientific">Microbacter margulisiae</name>
    <dbReference type="NCBI Taxonomy" id="1350067"/>
    <lineage>
        <taxon>Bacteria</taxon>
        <taxon>Pseudomonadati</taxon>
        <taxon>Bacteroidota</taxon>
        <taxon>Bacteroidia</taxon>
        <taxon>Bacteroidales</taxon>
        <taxon>Porphyromonadaceae</taxon>
        <taxon>Microbacter</taxon>
    </lineage>
</organism>
<dbReference type="Pfam" id="PF00076">
    <property type="entry name" value="RRM_1"/>
    <property type="match status" value="1"/>
</dbReference>
<evidence type="ECO:0000256" key="2">
    <source>
        <dbReference type="SAM" id="MobiDB-lite"/>
    </source>
</evidence>
<evidence type="ECO:0000256" key="1">
    <source>
        <dbReference type="ARBA" id="ARBA00022884"/>
    </source>
</evidence>
<evidence type="ECO:0000259" key="3">
    <source>
        <dbReference type="PROSITE" id="PS50102"/>
    </source>
</evidence>
<keyword evidence="1" id="KW-0694">RNA-binding</keyword>
<protein>
    <submittedName>
        <fullName evidence="4">RNA recognition motif-containing protein</fullName>
    </submittedName>
</protein>
<dbReference type="EMBL" id="JACHYB010000002">
    <property type="protein sequence ID" value="MBB3188604.1"/>
    <property type="molecule type" value="Genomic_DNA"/>
</dbReference>
<reference evidence="4 5" key="1">
    <citation type="submission" date="2020-08" db="EMBL/GenBank/DDBJ databases">
        <title>Genomic Encyclopedia of Type Strains, Phase IV (KMG-IV): sequencing the most valuable type-strain genomes for metagenomic binning, comparative biology and taxonomic classification.</title>
        <authorList>
            <person name="Goeker M."/>
        </authorList>
    </citation>
    <scope>NUCLEOTIDE SEQUENCE [LARGE SCALE GENOMIC DNA]</scope>
    <source>
        <strain evidence="4 5">DSM 27471</strain>
    </source>
</reference>
<sequence length="103" mass="11607">MNIYVANLSYNTTSDSLQELFENYGEVSSANIIKDRETGRSRGFGFIEMPSESEGQMAIDELHETNFEGKTINVSIARPRPERTSNDYGNRGGNGGGYNRRRY</sequence>
<evidence type="ECO:0000313" key="4">
    <source>
        <dbReference type="EMBL" id="MBB3188604.1"/>
    </source>
</evidence>
<dbReference type="CDD" id="cd21608">
    <property type="entry name" value="RRM2_NsCP33_like"/>
    <property type="match status" value="1"/>
</dbReference>
<feature type="domain" description="RRM" evidence="3">
    <location>
        <begin position="1"/>
        <end position="79"/>
    </location>
</feature>
<dbReference type="GO" id="GO:0003723">
    <property type="term" value="F:RNA binding"/>
    <property type="evidence" value="ECO:0007669"/>
    <property type="project" value="UniProtKB-KW"/>
</dbReference>
<dbReference type="AlphaFoldDB" id="A0A7W5DU41"/>
<comment type="caution">
    <text evidence="4">The sequence shown here is derived from an EMBL/GenBank/DDBJ whole genome shotgun (WGS) entry which is preliminary data.</text>
</comment>
<feature type="compositionally biased region" description="Gly residues" evidence="2">
    <location>
        <begin position="90"/>
        <end position="103"/>
    </location>
</feature>
<dbReference type="PANTHER" id="PTHR48027">
    <property type="entry name" value="HETEROGENEOUS NUCLEAR RIBONUCLEOPROTEIN 87F-RELATED"/>
    <property type="match status" value="1"/>
</dbReference>
<dbReference type="SMART" id="SM00360">
    <property type="entry name" value="RRM"/>
    <property type="match status" value="1"/>
</dbReference>
<gene>
    <name evidence="4" type="ORF">FHX64_002802</name>
</gene>
<dbReference type="SUPFAM" id="SSF54928">
    <property type="entry name" value="RNA-binding domain, RBD"/>
    <property type="match status" value="1"/>
</dbReference>
<dbReference type="Gene3D" id="3.30.70.330">
    <property type="match status" value="1"/>
</dbReference>
<dbReference type="InterPro" id="IPR048289">
    <property type="entry name" value="RRM2_NsCP33-like"/>
</dbReference>
<evidence type="ECO:0000313" key="5">
    <source>
        <dbReference type="Proteomes" id="UP000544222"/>
    </source>
</evidence>
<keyword evidence="5" id="KW-1185">Reference proteome</keyword>
<dbReference type="InterPro" id="IPR012677">
    <property type="entry name" value="Nucleotide-bd_a/b_plait_sf"/>
</dbReference>
<accession>A0A7W5DU41</accession>
<proteinExistence type="predicted"/>
<dbReference type="InterPro" id="IPR000504">
    <property type="entry name" value="RRM_dom"/>
</dbReference>
<dbReference type="InterPro" id="IPR035979">
    <property type="entry name" value="RBD_domain_sf"/>
</dbReference>
<feature type="region of interest" description="Disordered" evidence="2">
    <location>
        <begin position="76"/>
        <end position="103"/>
    </location>
</feature>
<name>A0A7W5DU41_9PORP</name>
<dbReference type="RefSeq" id="WP_183414348.1">
    <property type="nucleotide sequence ID" value="NZ_JACHYB010000002.1"/>
</dbReference>
<dbReference type="PROSITE" id="PS50102">
    <property type="entry name" value="RRM"/>
    <property type="match status" value="1"/>
</dbReference>
<dbReference type="InterPro" id="IPR052462">
    <property type="entry name" value="SLIRP/GR-RBP-like"/>
</dbReference>